<dbReference type="Gene3D" id="2.60.120.40">
    <property type="match status" value="1"/>
</dbReference>
<proteinExistence type="predicted"/>
<keyword evidence="2" id="KW-0964">Secreted</keyword>
<feature type="compositionally biased region" description="Basic and acidic residues" evidence="6">
    <location>
        <begin position="43"/>
        <end position="55"/>
    </location>
</feature>
<evidence type="ECO:0000259" key="8">
    <source>
        <dbReference type="PROSITE" id="PS51041"/>
    </source>
</evidence>
<evidence type="ECO:0000256" key="5">
    <source>
        <dbReference type="ARBA" id="ARBA00023157"/>
    </source>
</evidence>
<comment type="caution">
    <text evidence="9">The sequence shown here is derived from an EMBL/GenBank/DDBJ whole genome shotgun (WGS) entry which is preliminary data.</text>
</comment>
<dbReference type="InterPro" id="IPR011489">
    <property type="entry name" value="EMI_domain"/>
</dbReference>
<evidence type="ECO:0000256" key="2">
    <source>
        <dbReference type="ARBA" id="ARBA00022525"/>
    </source>
</evidence>
<dbReference type="AlphaFoldDB" id="A0AAW1BMP1"/>
<gene>
    <name evidence="9" type="ORF">NXF25_008211</name>
</gene>
<dbReference type="Pfam" id="PF00386">
    <property type="entry name" value="C1q"/>
    <property type="match status" value="1"/>
</dbReference>
<evidence type="ECO:0000313" key="9">
    <source>
        <dbReference type="EMBL" id="KAK9403384.1"/>
    </source>
</evidence>
<dbReference type="GO" id="GO:0005576">
    <property type="term" value="C:extracellular region"/>
    <property type="evidence" value="ECO:0007669"/>
    <property type="project" value="UniProtKB-SubCell"/>
</dbReference>
<feature type="domain" description="EMI" evidence="8">
    <location>
        <begin position="71"/>
        <end position="147"/>
    </location>
</feature>
<name>A0AAW1BMP1_CROAD</name>
<keyword evidence="3" id="KW-0732">Signal</keyword>
<organism evidence="9 10">
    <name type="scientific">Crotalus adamanteus</name>
    <name type="common">Eastern diamondback rattlesnake</name>
    <dbReference type="NCBI Taxonomy" id="8729"/>
    <lineage>
        <taxon>Eukaryota</taxon>
        <taxon>Metazoa</taxon>
        <taxon>Chordata</taxon>
        <taxon>Craniata</taxon>
        <taxon>Vertebrata</taxon>
        <taxon>Euteleostomi</taxon>
        <taxon>Lepidosauria</taxon>
        <taxon>Squamata</taxon>
        <taxon>Bifurcata</taxon>
        <taxon>Unidentata</taxon>
        <taxon>Episquamata</taxon>
        <taxon>Toxicofera</taxon>
        <taxon>Serpentes</taxon>
        <taxon>Colubroidea</taxon>
        <taxon>Viperidae</taxon>
        <taxon>Crotalinae</taxon>
        <taxon>Crotalus</taxon>
    </lineage>
</organism>
<feature type="region of interest" description="Disordered" evidence="6">
    <location>
        <begin position="156"/>
        <end position="182"/>
    </location>
</feature>
<accession>A0AAW1BMP1</accession>
<dbReference type="SMART" id="SM00110">
    <property type="entry name" value="C1Q"/>
    <property type="match status" value="1"/>
</dbReference>
<dbReference type="PROSITE" id="PS51041">
    <property type="entry name" value="EMI"/>
    <property type="match status" value="1"/>
</dbReference>
<comment type="subcellular location">
    <subcellularLocation>
        <location evidence="1">Secreted</location>
    </subcellularLocation>
</comment>
<dbReference type="InterPro" id="IPR050392">
    <property type="entry name" value="Collagen/C1q_domain"/>
</dbReference>
<evidence type="ECO:0000259" key="7">
    <source>
        <dbReference type="PROSITE" id="PS50871"/>
    </source>
</evidence>
<dbReference type="InterPro" id="IPR001073">
    <property type="entry name" value="C1q_dom"/>
</dbReference>
<dbReference type="Pfam" id="PF07546">
    <property type="entry name" value="EMI"/>
    <property type="match status" value="1"/>
</dbReference>
<dbReference type="SUPFAM" id="SSF49842">
    <property type="entry name" value="TNF-like"/>
    <property type="match status" value="1"/>
</dbReference>
<feature type="domain" description="C1q" evidence="7">
    <location>
        <begin position="229"/>
        <end position="348"/>
    </location>
</feature>
<keyword evidence="10" id="KW-1185">Reference proteome</keyword>
<evidence type="ECO:0000256" key="6">
    <source>
        <dbReference type="SAM" id="MobiDB-lite"/>
    </source>
</evidence>
<reference evidence="9 10" key="1">
    <citation type="journal article" date="2024" name="Proc. Natl. Acad. Sci. U.S.A.">
        <title>The genetic regulatory architecture and epigenomic basis for age-related changes in rattlesnake venom.</title>
        <authorList>
            <person name="Hogan M.P."/>
            <person name="Holding M.L."/>
            <person name="Nystrom G.S."/>
            <person name="Colston T.J."/>
            <person name="Bartlett D.A."/>
            <person name="Mason A.J."/>
            <person name="Ellsworth S.A."/>
            <person name="Rautsaw R.M."/>
            <person name="Lawrence K.C."/>
            <person name="Strickland J.L."/>
            <person name="He B."/>
            <person name="Fraser P."/>
            <person name="Margres M.J."/>
            <person name="Gilbert D.M."/>
            <person name="Gibbs H.L."/>
            <person name="Parkinson C.L."/>
            <person name="Rokyta D.R."/>
        </authorList>
    </citation>
    <scope>NUCLEOTIDE SEQUENCE [LARGE SCALE GENOMIC DNA]</scope>
    <source>
        <strain evidence="9">DRR0105</strain>
    </source>
</reference>
<dbReference type="EMBL" id="JAOTOJ010000003">
    <property type="protein sequence ID" value="KAK9403384.1"/>
    <property type="molecule type" value="Genomic_DNA"/>
</dbReference>
<dbReference type="PANTHER" id="PTHR15427:SF5">
    <property type="entry name" value="EMILIN-2"/>
    <property type="match status" value="1"/>
</dbReference>
<dbReference type="PROSITE" id="PS50871">
    <property type="entry name" value="C1Q"/>
    <property type="match status" value="1"/>
</dbReference>
<evidence type="ECO:0000256" key="4">
    <source>
        <dbReference type="ARBA" id="ARBA00023054"/>
    </source>
</evidence>
<evidence type="ECO:0000256" key="3">
    <source>
        <dbReference type="ARBA" id="ARBA00022729"/>
    </source>
</evidence>
<protein>
    <submittedName>
        <fullName evidence="9">EMILIN-2</fullName>
    </submittedName>
</protein>
<feature type="region of interest" description="Disordered" evidence="6">
    <location>
        <begin position="1"/>
        <end position="55"/>
    </location>
</feature>
<dbReference type="Proteomes" id="UP001474421">
    <property type="component" value="Unassembled WGS sequence"/>
</dbReference>
<keyword evidence="4" id="KW-0175">Coiled coil</keyword>
<feature type="compositionally biased region" description="Basic and acidic residues" evidence="6">
    <location>
        <begin position="169"/>
        <end position="182"/>
    </location>
</feature>
<dbReference type="PANTHER" id="PTHR15427">
    <property type="entry name" value="EMILIN ELASTIN MICROFIBRIL INTERFACE-LOCATED PROTEIN ELASTIN MICROFIBRIL INTERFACER"/>
    <property type="match status" value="1"/>
</dbReference>
<dbReference type="InterPro" id="IPR008983">
    <property type="entry name" value="Tumour_necrosis_fac-like_dom"/>
</dbReference>
<keyword evidence="5" id="KW-1015">Disulfide bond</keyword>
<sequence>MRKGCTLFGQRRKGGEEEEGEEMEASHPSGRMCELEGGNFGGRRREEASGPERESVGFLAPVENLSGRTEPKNWCAYIVNKNVSCSVLDGAETFVQVQYVCLWNQEPCPHAPVYRTSLRPKYTLTYKMVTELEWRCCPGYMGVDCKEAVAEKPRSIAYPAELPPNDMKPSLDSRPKQKQEDLQDKKIQFLEDELFRLTQTVLELQSSIISADKNPKVTGQETASAPVGAFTSLVSFSAGLTKKPFPEDVGVIRFNKVLVNDGNYYNPNTGVFTSPYEGRYLITSVLVPERGEYIEAMLSVSNSSVAQLHTAGYKKDLPEYRKPRSGKRICGGTGAFHLVLHLKTVEQN</sequence>
<evidence type="ECO:0000256" key="1">
    <source>
        <dbReference type="ARBA" id="ARBA00004613"/>
    </source>
</evidence>
<evidence type="ECO:0000313" key="10">
    <source>
        <dbReference type="Proteomes" id="UP001474421"/>
    </source>
</evidence>